<keyword evidence="4" id="KW-1185">Reference proteome</keyword>
<accession>A0A2U2DSV8</accession>
<dbReference type="AlphaFoldDB" id="A0A2U2DSV8"/>
<sequence>MADLSYFHGVKLEESPDTPALLRLSNFGATYINGTAPDADAAVFPLDTPTLVTSLSAATALGAAGTLLADLTAYFGEGGSLAVVNRVEHSDTPATLQENLIGDPVERTGLYGALRAKSLGLPQPRVIITAGDTGAYVEDGVVSVTVTAGGSLYTSAPTVSFSGSGDAVATATINKHKVKSLTITNAGADYASAPTITIAPPPAGGVQATATATVTGGAITAITMGNNGSGYVDPPTVTISGGGGSGAILTAVLGGPVTAITVTEPGEDYGSTPTVTLSSGGGTGATAVANLGDVASPFVSALNTICPQIRARAYIHGPNTTNTEAVRFRNTVNGGRILIIDPKGLKNVDGTPVQVPVAPVFAGVRSRVVASADGVSGSVSNKIIRTLDGVARTIQYPQDSNYLNERQVSTIINERGGLRTWGSRLATDDPLWEFDSVRATADMINEALEDLYFLYVDRKFTKFNLKMMIEDGNAALRVFKLNNDILGGRVWLSELNTPVLNAQGKVFLNVEFEPVVPMEQIHITTHRNILYFQLLLDEVRGAIENGPLTLAA</sequence>
<evidence type="ECO:0000313" key="4">
    <source>
        <dbReference type="Proteomes" id="UP000245252"/>
    </source>
</evidence>
<dbReference type="InterPro" id="IPR052042">
    <property type="entry name" value="Tail_sheath_structural"/>
</dbReference>
<dbReference type="InterPro" id="IPR020287">
    <property type="entry name" value="Tail_sheath_C"/>
</dbReference>
<protein>
    <submittedName>
        <fullName evidence="3">Phage tail protein</fullName>
    </submittedName>
</protein>
<name>A0A2U2DSV8_9HYPH</name>
<dbReference type="OrthoDB" id="9767864at2"/>
<comment type="similarity">
    <text evidence="1">Belongs to the myoviridae tail sheath protein family.</text>
</comment>
<feature type="domain" description="Tail sheath protein C-terminal" evidence="2">
    <location>
        <begin position="427"/>
        <end position="525"/>
    </location>
</feature>
<evidence type="ECO:0000259" key="2">
    <source>
        <dbReference type="Pfam" id="PF17482"/>
    </source>
</evidence>
<dbReference type="PANTHER" id="PTHR35861">
    <property type="match status" value="1"/>
</dbReference>
<evidence type="ECO:0000313" key="3">
    <source>
        <dbReference type="EMBL" id="PWE56371.1"/>
    </source>
</evidence>
<dbReference type="EMBL" id="QFBC01000003">
    <property type="protein sequence ID" value="PWE56371.1"/>
    <property type="molecule type" value="Genomic_DNA"/>
</dbReference>
<proteinExistence type="inferred from homology"/>
<dbReference type="RefSeq" id="WP_109457747.1">
    <property type="nucleotide sequence ID" value="NZ_QFBC01000003.1"/>
</dbReference>
<gene>
    <name evidence="3" type="ORF">DEM27_08195</name>
</gene>
<reference evidence="3 4" key="1">
    <citation type="submission" date="2018-05" db="EMBL/GenBank/DDBJ databases">
        <title>The draft genome of strain NS-104.</title>
        <authorList>
            <person name="Hang P."/>
            <person name="Jiang J."/>
        </authorList>
    </citation>
    <scope>NUCLEOTIDE SEQUENCE [LARGE SCALE GENOMIC DNA]</scope>
    <source>
        <strain evidence="3 4">NS-104</strain>
    </source>
</reference>
<evidence type="ECO:0000256" key="1">
    <source>
        <dbReference type="ARBA" id="ARBA00008005"/>
    </source>
</evidence>
<organism evidence="3 4">
    <name type="scientific">Metarhizobium album</name>
    <dbReference type="NCBI Taxonomy" id="2182425"/>
    <lineage>
        <taxon>Bacteria</taxon>
        <taxon>Pseudomonadati</taxon>
        <taxon>Pseudomonadota</taxon>
        <taxon>Alphaproteobacteria</taxon>
        <taxon>Hyphomicrobiales</taxon>
        <taxon>Rhizobiaceae</taxon>
        <taxon>Metarhizobium</taxon>
    </lineage>
</organism>
<dbReference type="Proteomes" id="UP000245252">
    <property type="component" value="Unassembled WGS sequence"/>
</dbReference>
<dbReference type="Pfam" id="PF17482">
    <property type="entry name" value="Phage_sheath_1C"/>
    <property type="match status" value="1"/>
</dbReference>
<comment type="caution">
    <text evidence="3">The sequence shown here is derived from an EMBL/GenBank/DDBJ whole genome shotgun (WGS) entry which is preliminary data.</text>
</comment>
<dbReference type="PANTHER" id="PTHR35861:SF1">
    <property type="entry name" value="PHAGE TAIL SHEATH PROTEIN"/>
    <property type="match status" value="1"/>
</dbReference>